<evidence type="ECO:0000256" key="1">
    <source>
        <dbReference type="SAM" id="MobiDB-lite"/>
    </source>
</evidence>
<dbReference type="Proteomes" id="UP001321473">
    <property type="component" value="Unassembled WGS sequence"/>
</dbReference>
<gene>
    <name evidence="2" type="ORF">V5799_015832</name>
</gene>
<accession>A0AAQ4F6P9</accession>
<comment type="caution">
    <text evidence="2">The sequence shown here is derived from an EMBL/GenBank/DDBJ whole genome shotgun (WGS) entry which is preliminary data.</text>
</comment>
<reference evidence="2 3" key="1">
    <citation type="journal article" date="2023" name="Arcadia Sci">
        <title>De novo assembly of a long-read Amblyomma americanum tick genome.</title>
        <authorList>
            <person name="Chou S."/>
            <person name="Poskanzer K.E."/>
            <person name="Rollins M."/>
            <person name="Thuy-Boun P.S."/>
        </authorList>
    </citation>
    <scope>NUCLEOTIDE SEQUENCE [LARGE SCALE GENOMIC DNA]</scope>
    <source>
        <strain evidence="2">F_SG_1</strain>
        <tissue evidence="2">Salivary glands</tissue>
    </source>
</reference>
<keyword evidence="3" id="KW-1185">Reference proteome</keyword>
<feature type="compositionally biased region" description="Basic and acidic residues" evidence="1">
    <location>
        <begin position="187"/>
        <end position="196"/>
    </location>
</feature>
<sequence>MLSWHGKRPEDTRFFVVFVVPKANSVQSQSWSQPSKTASRTLLPTRWHASCSFSPPLWPWLLWPTLRTSQPPKIRRMTSRAASVSVVALIRRPEATNMASTVVHLASTRAAVASTAETVTTTCRASGTATATAPTRALTRVLPTATDLEAEASTPASTVVLAARTTSTDSREADSLAEREEALFVKQQELPKKVSPSEDPGDLSSVVSDTNL</sequence>
<feature type="region of interest" description="Disordered" evidence="1">
    <location>
        <begin position="187"/>
        <end position="212"/>
    </location>
</feature>
<dbReference type="EMBL" id="JARKHS020006258">
    <property type="protein sequence ID" value="KAK8782827.1"/>
    <property type="molecule type" value="Genomic_DNA"/>
</dbReference>
<proteinExistence type="predicted"/>
<organism evidence="2 3">
    <name type="scientific">Amblyomma americanum</name>
    <name type="common">Lone star tick</name>
    <dbReference type="NCBI Taxonomy" id="6943"/>
    <lineage>
        <taxon>Eukaryota</taxon>
        <taxon>Metazoa</taxon>
        <taxon>Ecdysozoa</taxon>
        <taxon>Arthropoda</taxon>
        <taxon>Chelicerata</taxon>
        <taxon>Arachnida</taxon>
        <taxon>Acari</taxon>
        <taxon>Parasitiformes</taxon>
        <taxon>Ixodida</taxon>
        <taxon>Ixodoidea</taxon>
        <taxon>Ixodidae</taxon>
        <taxon>Amblyomminae</taxon>
        <taxon>Amblyomma</taxon>
    </lineage>
</organism>
<evidence type="ECO:0000313" key="3">
    <source>
        <dbReference type="Proteomes" id="UP001321473"/>
    </source>
</evidence>
<name>A0AAQ4F6P9_AMBAM</name>
<protein>
    <submittedName>
        <fullName evidence="2">Uncharacterized protein</fullName>
    </submittedName>
</protein>
<dbReference type="AlphaFoldDB" id="A0AAQ4F6P9"/>
<evidence type="ECO:0000313" key="2">
    <source>
        <dbReference type="EMBL" id="KAK8782827.1"/>
    </source>
</evidence>